<keyword evidence="1" id="KW-0472">Membrane</keyword>
<dbReference type="AlphaFoldDB" id="C4ZHH2"/>
<dbReference type="InterPro" id="IPR046191">
    <property type="entry name" value="DUF6219"/>
</dbReference>
<evidence type="ECO:0000256" key="1">
    <source>
        <dbReference type="SAM" id="Phobius"/>
    </source>
</evidence>
<dbReference type="PaxDb" id="515619-EUBREC_1224"/>
<evidence type="ECO:0000313" key="2">
    <source>
        <dbReference type="EMBL" id="ACR74984.1"/>
    </source>
</evidence>
<sequence>MECIILLMIQRYLFWKQLNQFGGIIMKAHKYWSIGAIVTMVGTFYTGYKGLKAAHKYFAFGSLICMIMAVYSGHKMISGNKRTRKQVENTKAEE</sequence>
<dbReference type="EMBL" id="CP001107">
    <property type="protein sequence ID" value="ACR74984.1"/>
    <property type="molecule type" value="Genomic_DNA"/>
</dbReference>
<feature type="transmembrane region" description="Helical" evidence="1">
    <location>
        <begin position="54"/>
        <end position="74"/>
    </location>
</feature>
<name>C4ZHH2_AGARV</name>
<keyword evidence="1" id="KW-0812">Transmembrane</keyword>
<keyword evidence="1" id="KW-1133">Transmembrane helix</keyword>
<feature type="transmembrane region" description="Helical" evidence="1">
    <location>
        <begin position="31"/>
        <end position="48"/>
    </location>
</feature>
<dbReference type="Pfam" id="PF19727">
    <property type="entry name" value="DUF6219"/>
    <property type="match status" value="1"/>
</dbReference>
<organism evidence="2 3">
    <name type="scientific">Agathobacter rectalis (strain ATCC 33656 / DSM 3377 / JCM 17463 / KCTC 5835 / VPI 0990)</name>
    <name type="common">Eubacterium rectale</name>
    <dbReference type="NCBI Taxonomy" id="515619"/>
    <lineage>
        <taxon>Bacteria</taxon>
        <taxon>Bacillati</taxon>
        <taxon>Bacillota</taxon>
        <taxon>Clostridia</taxon>
        <taxon>Lachnospirales</taxon>
        <taxon>Lachnospiraceae</taxon>
        <taxon>Agathobacter</taxon>
    </lineage>
</organism>
<gene>
    <name evidence="2" type="ordered locus">EUBREC_1224</name>
</gene>
<proteinExistence type="predicted"/>
<accession>C4ZHH2</accession>
<dbReference type="STRING" id="515619.EUBREC_1224"/>
<protein>
    <submittedName>
        <fullName evidence="2">Uncharacterized protein</fullName>
    </submittedName>
</protein>
<dbReference type="KEGG" id="ere:EUBREC_1224"/>
<reference evidence="2 3" key="1">
    <citation type="journal article" date="2009" name="Proc. Natl. Acad. Sci. U.S.A.">
        <title>Characterizing a model human gut microbiota composed of members of its two dominant bacterial phyla.</title>
        <authorList>
            <person name="Mahowald M.A."/>
            <person name="Rey F.E."/>
            <person name="Seedorf H."/>
            <person name="Turnbaugh P.J."/>
            <person name="Fulton R.S."/>
            <person name="Wollam A."/>
            <person name="Shah N."/>
            <person name="Wang C."/>
            <person name="Magrini V."/>
            <person name="Wilson R.K."/>
            <person name="Cantarel B.L."/>
            <person name="Coutinho P.M."/>
            <person name="Henrissat B."/>
            <person name="Crock L.W."/>
            <person name="Russell A."/>
            <person name="Verberkmoes N.C."/>
            <person name="Hettich R.L."/>
            <person name="Gordon J.I."/>
        </authorList>
    </citation>
    <scope>NUCLEOTIDE SEQUENCE [LARGE SCALE GENOMIC DNA]</scope>
    <source>
        <strain evidence="3">ATCC 33656 / DSM 3377 / JCM 17463 / KCTC 5835 / LMG 30912 / VPI 0990</strain>
    </source>
</reference>
<dbReference type="HOGENOM" id="CLU_187706_0_0_9"/>
<dbReference type="Proteomes" id="UP000001477">
    <property type="component" value="Chromosome"/>
</dbReference>
<evidence type="ECO:0000313" key="3">
    <source>
        <dbReference type="Proteomes" id="UP000001477"/>
    </source>
</evidence>